<dbReference type="PANTHER" id="PTHR11439">
    <property type="entry name" value="GAG-POL-RELATED RETROTRANSPOSON"/>
    <property type="match status" value="1"/>
</dbReference>
<evidence type="ECO:0000313" key="2">
    <source>
        <dbReference type="Proteomes" id="UP001454036"/>
    </source>
</evidence>
<protein>
    <recommendedName>
        <fullName evidence="3">Reverse transcriptase Ty1/copia-type domain-containing protein</fullName>
    </recommendedName>
</protein>
<comment type="caution">
    <text evidence="1">The sequence shown here is derived from an EMBL/GenBank/DDBJ whole genome shotgun (WGS) entry which is preliminary data.</text>
</comment>
<dbReference type="AlphaFoldDB" id="A0AAV3QF04"/>
<dbReference type="Proteomes" id="UP001454036">
    <property type="component" value="Unassembled WGS sequence"/>
</dbReference>
<evidence type="ECO:0000313" key="1">
    <source>
        <dbReference type="EMBL" id="GAA0161225.1"/>
    </source>
</evidence>
<sequence>MLTCKSDESVFYKQSGVGIILLVVYVDDIVITGSDCVGIASLKSFLQDQFHTKDLDWEGYRIDRRSTTGYCVFVGGNLVSWKQNVVSLSSARSRI</sequence>
<dbReference type="EMBL" id="BAABME010004116">
    <property type="protein sequence ID" value="GAA0161225.1"/>
    <property type="molecule type" value="Genomic_DNA"/>
</dbReference>
<organism evidence="1 2">
    <name type="scientific">Lithospermum erythrorhizon</name>
    <name type="common">Purple gromwell</name>
    <name type="synonym">Lithospermum officinale var. erythrorhizon</name>
    <dbReference type="NCBI Taxonomy" id="34254"/>
    <lineage>
        <taxon>Eukaryota</taxon>
        <taxon>Viridiplantae</taxon>
        <taxon>Streptophyta</taxon>
        <taxon>Embryophyta</taxon>
        <taxon>Tracheophyta</taxon>
        <taxon>Spermatophyta</taxon>
        <taxon>Magnoliopsida</taxon>
        <taxon>eudicotyledons</taxon>
        <taxon>Gunneridae</taxon>
        <taxon>Pentapetalae</taxon>
        <taxon>asterids</taxon>
        <taxon>lamiids</taxon>
        <taxon>Boraginales</taxon>
        <taxon>Boraginaceae</taxon>
        <taxon>Boraginoideae</taxon>
        <taxon>Lithospermeae</taxon>
        <taxon>Lithospermum</taxon>
    </lineage>
</organism>
<keyword evidence="2" id="KW-1185">Reference proteome</keyword>
<accession>A0AAV3QF04</accession>
<reference evidence="1 2" key="1">
    <citation type="submission" date="2024-01" db="EMBL/GenBank/DDBJ databases">
        <title>The complete chloroplast genome sequence of Lithospermum erythrorhizon: insights into the phylogenetic relationship among Boraginaceae species and the maternal lineages of purple gromwells.</title>
        <authorList>
            <person name="Okada T."/>
            <person name="Watanabe K."/>
        </authorList>
    </citation>
    <scope>NUCLEOTIDE SEQUENCE [LARGE SCALE GENOMIC DNA]</scope>
</reference>
<proteinExistence type="predicted"/>
<dbReference type="PANTHER" id="PTHR11439:SF467">
    <property type="entry name" value="INTEGRASE CATALYTIC DOMAIN-CONTAINING PROTEIN"/>
    <property type="match status" value="1"/>
</dbReference>
<name>A0AAV3QF04_LITER</name>
<evidence type="ECO:0008006" key="3">
    <source>
        <dbReference type="Google" id="ProtNLM"/>
    </source>
</evidence>
<gene>
    <name evidence="1" type="ORF">LIER_17587</name>
</gene>